<organism evidence="1 2">
    <name type="scientific">Ficus carica</name>
    <name type="common">Common fig</name>
    <dbReference type="NCBI Taxonomy" id="3494"/>
    <lineage>
        <taxon>Eukaryota</taxon>
        <taxon>Viridiplantae</taxon>
        <taxon>Streptophyta</taxon>
        <taxon>Embryophyta</taxon>
        <taxon>Tracheophyta</taxon>
        <taxon>Spermatophyta</taxon>
        <taxon>Magnoliopsida</taxon>
        <taxon>eudicotyledons</taxon>
        <taxon>Gunneridae</taxon>
        <taxon>Pentapetalae</taxon>
        <taxon>rosids</taxon>
        <taxon>fabids</taxon>
        <taxon>Rosales</taxon>
        <taxon>Moraceae</taxon>
        <taxon>Ficeae</taxon>
        <taxon>Ficus</taxon>
    </lineage>
</organism>
<dbReference type="AlphaFoldDB" id="A0AA88E004"/>
<dbReference type="EMBL" id="BTGU01000216">
    <property type="protein sequence ID" value="GMN65160.1"/>
    <property type="molecule type" value="Genomic_DNA"/>
</dbReference>
<evidence type="ECO:0000313" key="2">
    <source>
        <dbReference type="Proteomes" id="UP001187192"/>
    </source>
</evidence>
<gene>
    <name evidence="1" type="ORF">TIFTF001_034232</name>
</gene>
<protein>
    <submittedName>
        <fullName evidence="1">Uncharacterized protein</fullName>
    </submittedName>
</protein>
<keyword evidence="2" id="KW-1185">Reference proteome</keyword>
<proteinExistence type="predicted"/>
<sequence>MFTNVKSHGKNKIKFQLVSWFELDWTGRIQPPHGYVPRLATYQQNLMQDCGEMALRTVKCGMDTAMGFENYVM</sequence>
<accession>A0AA88E004</accession>
<name>A0AA88E004_FICCA</name>
<evidence type="ECO:0000313" key="1">
    <source>
        <dbReference type="EMBL" id="GMN65160.1"/>
    </source>
</evidence>
<reference evidence="1" key="1">
    <citation type="submission" date="2023-07" db="EMBL/GenBank/DDBJ databases">
        <title>draft genome sequence of fig (Ficus carica).</title>
        <authorList>
            <person name="Takahashi T."/>
            <person name="Nishimura K."/>
        </authorList>
    </citation>
    <scope>NUCLEOTIDE SEQUENCE</scope>
</reference>
<comment type="caution">
    <text evidence="1">The sequence shown here is derived from an EMBL/GenBank/DDBJ whole genome shotgun (WGS) entry which is preliminary data.</text>
</comment>
<dbReference type="Proteomes" id="UP001187192">
    <property type="component" value="Unassembled WGS sequence"/>
</dbReference>